<gene>
    <name evidence="3" type="ordered locus">Nther_2318</name>
</gene>
<keyword evidence="4" id="KW-1185">Reference proteome</keyword>
<dbReference type="AlphaFoldDB" id="B2A8J9"/>
<evidence type="ECO:0000313" key="3">
    <source>
        <dbReference type="EMBL" id="ACB85883.1"/>
    </source>
</evidence>
<dbReference type="InterPro" id="IPR031571">
    <property type="entry name" value="RcpC_dom"/>
</dbReference>
<dbReference type="EMBL" id="CP001034">
    <property type="protein sequence ID" value="ACB85883.1"/>
    <property type="molecule type" value="Genomic_DNA"/>
</dbReference>
<reference evidence="3 4" key="2">
    <citation type="journal article" date="2011" name="J. Bacteriol.">
        <title>Complete genome sequence of the anaerobic, halophilic alkalithermophile Natranaerobius thermophilus JW/NM-WN-LF.</title>
        <authorList>
            <person name="Zhao B."/>
            <person name="Mesbah N.M."/>
            <person name="Dalin E."/>
            <person name="Goodwin L."/>
            <person name="Nolan M."/>
            <person name="Pitluck S."/>
            <person name="Chertkov O."/>
            <person name="Brettin T.S."/>
            <person name="Han J."/>
            <person name="Larimer F.W."/>
            <person name="Land M.L."/>
            <person name="Hauser L."/>
            <person name="Kyrpides N."/>
            <person name="Wiegel J."/>
        </authorList>
    </citation>
    <scope>NUCLEOTIDE SEQUENCE [LARGE SCALE GENOMIC DNA]</scope>
    <source>
        <strain evidence="4">ATCC BAA-1301 / DSM 18059 / JW/NM-WN-LF</strain>
    </source>
</reference>
<dbReference type="InterPro" id="IPR036732">
    <property type="entry name" value="AFP_Neu5c_C_sf"/>
</dbReference>
<protein>
    <submittedName>
        <fullName evidence="3">Flp pilus assembly protein CpaB</fullName>
    </submittedName>
</protein>
<dbReference type="KEGG" id="nth:Nther_2318"/>
<name>B2A8J9_NATTJ</name>
<keyword evidence="1" id="KW-0472">Membrane</keyword>
<reference evidence="3 4" key="1">
    <citation type="submission" date="2008-04" db="EMBL/GenBank/DDBJ databases">
        <title>Complete sequence of chromosome of Natranaerobius thermophilus JW/NM-WN-LF.</title>
        <authorList>
            <consortium name="US DOE Joint Genome Institute"/>
            <person name="Copeland A."/>
            <person name="Lucas S."/>
            <person name="Lapidus A."/>
            <person name="Glavina del Rio T."/>
            <person name="Dalin E."/>
            <person name="Tice H."/>
            <person name="Bruce D."/>
            <person name="Goodwin L."/>
            <person name="Pitluck S."/>
            <person name="Chertkov O."/>
            <person name="Brettin T."/>
            <person name="Detter J.C."/>
            <person name="Han C."/>
            <person name="Kuske C.R."/>
            <person name="Schmutz J."/>
            <person name="Larimer F."/>
            <person name="Land M."/>
            <person name="Hauser L."/>
            <person name="Kyrpides N."/>
            <person name="Lykidis A."/>
            <person name="Mesbah N.M."/>
            <person name="Wiegel J."/>
        </authorList>
    </citation>
    <scope>NUCLEOTIDE SEQUENCE [LARGE SCALE GENOMIC DNA]</scope>
    <source>
        <strain evidence="4">ATCC BAA-1301 / DSM 18059 / JW/NM-WN-LF</strain>
    </source>
</reference>
<dbReference type="RefSeq" id="WP_012448733.1">
    <property type="nucleotide sequence ID" value="NC_010718.1"/>
</dbReference>
<dbReference type="NCBIfam" id="TIGR03177">
    <property type="entry name" value="pilus_cpaB"/>
    <property type="match status" value="1"/>
</dbReference>
<dbReference type="InParanoid" id="B2A8J9"/>
<evidence type="ECO:0000256" key="1">
    <source>
        <dbReference type="SAM" id="Phobius"/>
    </source>
</evidence>
<evidence type="ECO:0000259" key="2">
    <source>
        <dbReference type="SMART" id="SM00858"/>
    </source>
</evidence>
<accession>B2A8J9</accession>
<organism evidence="3 4">
    <name type="scientific">Natranaerobius thermophilus (strain ATCC BAA-1301 / DSM 18059 / JW/NM-WN-LF)</name>
    <dbReference type="NCBI Taxonomy" id="457570"/>
    <lineage>
        <taxon>Bacteria</taxon>
        <taxon>Bacillati</taxon>
        <taxon>Bacillota</taxon>
        <taxon>Clostridia</taxon>
        <taxon>Natranaerobiales</taxon>
        <taxon>Natranaerobiaceae</taxon>
        <taxon>Natranaerobius</taxon>
    </lineage>
</organism>
<dbReference type="InterPro" id="IPR013974">
    <property type="entry name" value="SAF"/>
</dbReference>
<keyword evidence="1" id="KW-0812">Transmembrane</keyword>
<evidence type="ECO:0000313" key="4">
    <source>
        <dbReference type="Proteomes" id="UP000001683"/>
    </source>
</evidence>
<dbReference type="SUPFAM" id="SSF51269">
    <property type="entry name" value="AFP III-like domain"/>
    <property type="match status" value="1"/>
</dbReference>
<dbReference type="OrthoDB" id="163768at2"/>
<dbReference type="STRING" id="457570.Nther_2318"/>
<dbReference type="Gene3D" id="3.90.1210.10">
    <property type="entry name" value="Antifreeze-like/N-acetylneuraminic acid synthase C-terminal domain"/>
    <property type="match status" value="1"/>
</dbReference>
<dbReference type="SMART" id="SM00858">
    <property type="entry name" value="SAF"/>
    <property type="match status" value="1"/>
</dbReference>
<keyword evidence="1" id="KW-1133">Transmembrane helix</keyword>
<dbReference type="InterPro" id="IPR017592">
    <property type="entry name" value="Pilus_assmbl_Flp-typ_CpaB"/>
</dbReference>
<dbReference type="eggNOG" id="COG3745">
    <property type="taxonomic scope" value="Bacteria"/>
</dbReference>
<dbReference type="Pfam" id="PF08666">
    <property type="entry name" value="SAF"/>
    <property type="match status" value="1"/>
</dbReference>
<dbReference type="HOGENOM" id="CLU_057068_3_1_9"/>
<feature type="domain" description="SAF" evidence="2">
    <location>
        <begin position="49"/>
        <end position="111"/>
    </location>
</feature>
<dbReference type="CDD" id="cd11614">
    <property type="entry name" value="SAF_CpaB_FlgA_like"/>
    <property type="match status" value="1"/>
</dbReference>
<sequence length="233" mass="25693">MKKLKKYRGLLVSLILAIVTVLIIHQYISSLETAYEGTGPREIDGEDQVAVVVATSNLDTGTILTQDHLDTRKVPEQTAHPQAVTDKEEITGEVLKQDVVEHEVLMSSRVLGEEEANKLSEVIPENKRAMSVAVDQVSGVAGFIQAGDYVDVVATKDEEDREGQEPSQDSSSEIILDNLQVLAVGDRILYSRQELVQEVSTVTLAVNRNEATELTHAEEEHVIRLLLQPITEN</sequence>
<feature type="transmembrane region" description="Helical" evidence="1">
    <location>
        <begin position="7"/>
        <end position="28"/>
    </location>
</feature>
<proteinExistence type="predicted"/>
<dbReference type="Proteomes" id="UP000001683">
    <property type="component" value="Chromosome"/>
</dbReference>
<dbReference type="Pfam" id="PF16976">
    <property type="entry name" value="RcpC"/>
    <property type="match status" value="1"/>
</dbReference>